<feature type="compositionally biased region" description="Basic and acidic residues" evidence="1">
    <location>
        <begin position="17"/>
        <end position="33"/>
    </location>
</feature>
<comment type="caution">
    <text evidence="2">The sequence shown here is derived from an EMBL/GenBank/DDBJ whole genome shotgun (WGS) entry which is preliminary data.</text>
</comment>
<feature type="region of interest" description="Disordered" evidence="1">
    <location>
        <begin position="1"/>
        <end position="49"/>
    </location>
</feature>
<organism evidence="2">
    <name type="scientific">marine sediment metagenome</name>
    <dbReference type="NCBI Taxonomy" id="412755"/>
    <lineage>
        <taxon>unclassified sequences</taxon>
        <taxon>metagenomes</taxon>
        <taxon>ecological metagenomes</taxon>
    </lineage>
</organism>
<gene>
    <name evidence="2" type="ORF">LCGC14_0793590</name>
</gene>
<accession>A0A0F9PRU0</accession>
<proteinExistence type="predicted"/>
<name>A0A0F9PRU0_9ZZZZ</name>
<dbReference type="AlphaFoldDB" id="A0A0F9PRU0"/>
<protein>
    <submittedName>
        <fullName evidence="2">Uncharacterized protein</fullName>
    </submittedName>
</protein>
<feature type="compositionally biased region" description="Low complexity" evidence="1">
    <location>
        <begin position="1"/>
        <end position="11"/>
    </location>
</feature>
<evidence type="ECO:0000256" key="1">
    <source>
        <dbReference type="SAM" id="MobiDB-lite"/>
    </source>
</evidence>
<dbReference type="EMBL" id="LAZR01002103">
    <property type="protein sequence ID" value="KKN34460.1"/>
    <property type="molecule type" value="Genomic_DNA"/>
</dbReference>
<sequence length="49" mass="5554">MAKSSKGPKGSKTGRKYGRDSAKCTRYRAEGRREKNKARKARREAARRG</sequence>
<reference evidence="2" key="1">
    <citation type="journal article" date="2015" name="Nature">
        <title>Complex archaea that bridge the gap between prokaryotes and eukaryotes.</title>
        <authorList>
            <person name="Spang A."/>
            <person name="Saw J.H."/>
            <person name="Jorgensen S.L."/>
            <person name="Zaremba-Niedzwiedzka K."/>
            <person name="Martijn J."/>
            <person name="Lind A.E."/>
            <person name="van Eijk R."/>
            <person name="Schleper C."/>
            <person name="Guy L."/>
            <person name="Ettema T.J."/>
        </authorList>
    </citation>
    <scope>NUCLEOTIDE SEQUENCE</scope>
</reference>
<evidence type="ECO:0000313" key="2">
    <source>
        <dbReference type="EMBL" id="KKN34460.1"/>
    </source>
</evidence>